<feature type="compositionally biased region" description="Basic residues" evidence="2">
    <location>
        <begin position="298"/>
        <end position="309"/>
    </location>
</feature>
<feature type="compositionally biased region" description="Basic and acidic residues" evidence="2">
    <location>
        <begin position="515"/>
        <end position="531"/>
    </location>
</feature>
<feature type="region of interest" description="Disordered" evidence="2">
    <location>
        <begin position="152"/>
        <end position="223"/>
    </location>
</feature>
<feature type="compositionally biased region" description="Polar residues" evidence="2">
    <location>
        <begin position="593"/>
        <end position="602"/>
    </location>
</feature>
<dbReference type="Gene3D" id="2.130.10.10">
    <property type="entry name" value="YVTN repeat-like/Quinoprotein amine dehydrogenase"/>
    <property type="match status" value="1"/>
</dbReference>
<dbReference type="InterPro" id="IPR015943">
    <property type="entry name" value="WD40/YVTN_repeat-like_dom_sf"/>
</dbReference>
<evidence type="ECO:0000256" key="1">
    <source>
        <dbReference type="SAM" id="Coils"/>
    </source>
</evidence>
<organism evidence="3">
    <name type="scientific">Magallana gigas</name>
    <name type="common">Pacific oyster</name>
    <name type="synonym">Crassostrea gigas</name>
    <dbReference type="NCBI Taxonomy" id="29159"/>
    <lineage>
        <taxon>Eukaryota</taxon>
        <taxon>Metazoa</taxon>
        <taxon>Spiralia</taxon>
        <taxon>Lophotrochozoa</taxon>
        <taxon>Mollusca</taxon>
        <taxon>Bivalvia</taxon>
        <taxon>Autobranchia</taxon>
        <taxon>Pteriomorphia</taxon>
        <taxon>Ostreida</taxon>
        <taxon>Ostreoidea</taxon>
        <taxon>Ostreidae</taxon>
        <taxon>Magallana</taxon>
    </lineage>
</organism>
<sequence>MAGPTDTSSVNDESIIKIYNTWKHTAILKQNRLKKSTQMKKENVKKQRLLEKNFQKSKAQAHVKKILQEQKMLWQREREHGDSKNHKGKLVVTADLYDQANNCVPETNPNEEKSVQDSKCPAIHTYEKSLSPETDLFLSDSEKSDFVTNIKKSSENEEASSLVDKPCRNSEPSSSLGTFPSPSGCNGKKTLSLKARRRKTLSPNTFSRNKSQNISKEKSSESELAKSILIADDDEKESVKCVNDEAMENTVENFPRKTCKTSIDSENTDSFKLLDSQSSLDLFPPSIEACEKIKTKRKRGRGRPSKCRRASLPAPVKKPSVNSLESQESQELETLILLQESLGMGSPIERRKTRNSRSCQPIVLSSLFQYIIDEAKREQGQKEFALPGYTFGKLMESKSLLEIKNEAMEAEDAEDKCETLKEENEFSQTERISMSTEVDNHSTYTAFESECQNNGMQKQEKFIEAFEQQEPKTEEVENVPDTISSPVAQCNAISNFPSLTSMHLKTGDFSDVSDSESKDIEESYATKEAMDNKVEELTVDEKHNTNRETNSSDVLMSFDEPVSVTVCQDSQQPPEQMKVSQQSEEDSQGEQDLNSSIGSDQQTESDDDNFGDILRERMATKFPIDDPVIQSHITVVPLNKKKTEVVVCLCQRSLSVWAVQSKEFNSLQKWSFPQGQTAIRGVLMLPKSSEVRFAAILEGSGELGLYSAVFQEDQAFPLFKISDIQAPTHQYVHVAFNEVVISQCNSNLIQLLKYTMDYEVKTLSKTTSLEEAAGVLDTVCCIQGQQQAVAGYTREGMLHIWNHELGALIVSINLAVYWPHTSHLVTVFHEKGYLFCPLMARSDCFLAGCMMLVNPTNCQTQVLFPFNSRKCRRAFHLDEYIAAVNNSGSLHIWDKFNGDMVSCMEKAGTYIYVPIYDILICVLYKNVMTRL</sequence>
<feature type="region of interest" description="Disordered" evidence="2">
    <location>
        <begin position="536"/>
        <end position="555"/>
    </location>
</feature>
<feature type="compositionally biased region" description="Basic and acidic residues" evidence="2">
    <location>
        <begin position="536"/>
        <end position="546"/>
    </location>
</feature>
<reference evidence="3" key="1">
    <citation type="journal article" date="2012" name="Nature">
        <title>The oyster genome reveals stress adaptation and complexity of shell formation.</title>
        <authorList>
            <person name="Zhang G."/>
            <person name="Fang X."/>
            <person name="Guo X."/>
            <person name="Li L."/>
            <person name="Luo R."/>
            <person name="Xu F."/>
            <person name="Yang P."/>
            <person name="Zhang L."/>
            <person name="Wang X."/>
            <person name="Qi H."/>
            <person name="Xiong Z."/>
            <person name="Que H."/>
            <person name="Xie Y."/>
            <person name="Holland P.W."/>
            <person name="Paps J."/>
            <person name="Zhu Y."/>
            <person name="Wu F."/>
            <person name="Chen Y."/>
            <person name="Wang J."/>
            <person name="Peng C."/>
            <person name="Meng J."/>
            <person name="Yang L."/>
            <person name="Liu J."/>
            <person name="Wen B."/>
            <person name="Zhang N."/>
            <person name="Huang Z."/>
            <person name="Zhu Q."/>
            <person name="Feng Y."/>
            <person name="Mount A."/>
            <person name="Hedgecock D."/>
            <person name="Xu Z."/>
            <person name="Liu Y."/>
            <person name="Domazet-Loso T."/>
            <person name="Du Y."/>
            <person name="Sun X."/>
            <person name="Zhang S."/>
            <person name="Liu B."/>
            <person name="Cheng P."/>
            <person name="Jiang X."/>
            <person name="Li J."/>
            <person name="Fan D."/>
            <person name="Wang W."/>
            <person name="Fu W."/>
            <person name="Wang T."/>
            <person name="Wang B."/>
            <person name="Zhang J."/>
            <person name="Peng Z."/>
            <person name="Li Y."/>
            <person name="Li N."/>
            <person name="Wang J."/>
            <person name="Chen M."/>
            <person name="He Y."/>
            <person name="Tan F."/>
            <person name="Song X."/>
            <person name="Zheng Q."/>
            <person name="Huang R."/>
            <person name="Yang H."/>
            <person name="Du X."/>
            <person name="Chen L."/>
            <person name="Yang M."/>
            <person name="Gaffney P.M."/>
            <person name="Wang S."/>
            <person name="Luo L."/>
            <person name="She Z."/>
            <person name="Ming Y."/>
            <person name="Huang W."/>
            <person name="Zhang S."/>
            <person name="Huang B."/>
            <person name="Zhang Y."/>
            <person name="Qu T."/>
            <person name="Ni P."/>
            <person name="Miao G."/>
            <person name="Wang J."/>
            <person name="Wang Q."/>
            <person name="Steinberg C.E."/>
            <person name="Wang H."/>
            <person name="Li N."/>
            <person name="Qian L."/>
            <person name="Zhang G."/>
            <person name="Li Y."/>
            <person name="Yang H."/>
            <person name="Liu X."/>
            <person name="Wang J."/>
            <person name="Yin Y."/>
            <person name="Wang J."/>
        </authorList>
    </citation>
    <scope>NUCLEOTIDE SEQUENCE [LARGE SCALE GENOMIC DNA]</scope>
    <source>
        <strain evidence="3">05x7-T-G4-1.051#20</strain>
    </source>
</reference>
<dbReference type="SUPFAM" id="SSF50978">
    <property type="entry name" value="WD40 repeat-like"/>
    <property type="match status" value="1"/>
</dbReference>
<evidence type="ECO:0000256" key="2">
    <source>
        <dbReference type="SAM" id="MobiDB-lite"/>
    </source>
</evidence>
<feature type="compositionally biased region" description="Polar residues" evidence="2">
    <location>
        <begin position="170"/>
        <end position="184"/>
    </location>
</feature>
<feature type="compositionally biased region" description="Polar residues" evidence="2">
    <location>
        <begin position="201"/>
        <end position="213"/>
    </location>
</feature>
<evidence type="ECO:0000313" key="3">
    <source>
        <dbReference type="EMBL" id="EKC24040.1"/>
    </source>
</evidence>
<dbReference type="InterPro" id="IPR036322">
    <property type="entry name" value="WD40_repeat_dom_sf"/>
</dbReference>
<feature type="region of interest" description="Disordered" evidence="2">
    <location>
        <begin position="508"/>
        <end position="531"/>
    </location>
</feature>
<accession>K1Q574</accession>
<feature type="region of interest" description="Disordered" evidence="2">
    <location>
        <begin position="298"/>
        <end position="325"/>
    </location>
</feature>
<proteinExistence type="predicted"/>
<name>K1Q574_MAGGI</name>
<keyword evidence="1" id="KW-0175">Coiled coil</keyword>
<gene>
    <name evidence="3" type="ORF">CGI_10026277</name>
</gene>
<dbReference type="InParanoid" id="K1Q574"/>
<protein>
    <submittedName>
        <fullName evidence="3">Uncharacterized protein</fullName>
    </submittedName>
</protein>
<dbReference type="EMBL" id="JH818180">
    <property type="protein sequence ID" value="EKC24040.1"/>
    <property type="molecule type" value="Genomic_DNA"/>
</dbReference>
<dbReference type="AlphaFoldDB" id="K1Q574"/>
<feature type="coiled-coil region" evidence="1">
    <location>
        <begin position="403"/>
        <end position="430"/>
    </location>
</feature>
<dbReference type="HOGENOM" id="CLU_314299_0_0_1"/>
<feature type="region of interest" description="Disordered" evidence="2">
    <location>
        <begin position="567"/>
        <end position="609"/>
    </location>
</feature>